<gene>
    <name evidence="2" type="ORF">I4J89_10735</name>
</gene>
<dbReference type="RefSeq" id="WP_196413724.1">
    <property type="nucleotide sequence ID" value="NZ_JADQTO010000004.1"/>
</dbReference>
<dbReference type="InterPro" id="IPR013767">
    <property type="entry name" value="PAS_fold"/>
</dbReference>
<evidence type="ECO:0000313" key="3">
    <source>
        <dbReference type="Proteomes" id="UP000598146"/>
    </source>
</evidence>
<feature type="domain" description="PAS" evidence="1">
    <location>
        <begin position="26"/>
        <end position="77"/>
    </location>
</feature>
<reference evidence="2" key="1">
    <citation type="submission" date="2020-11" db="EMBL/GenBank/DDBJ databases">
        <title>Isolation and identification of active actinomycetes.</title>
        <authorList>
            <person name="Sun X."/>
        </authorList>
    </citation>
    <scope>NUCLEOTIDE SEQUENCE</scope>
    <source>
        <strain evidence="2">NEAU-A11</strain>
    </source>
</reference>
<organism evidence="2 3">
    <name type="scientific">Actinoplanes aureus</name>
    <dbReference type="NCBI Taxonomy" id="2792083"/>
    <lineage>
        <taxon>Bacteria</taxon>
        <taxon>Bacillati</taxon>
        <taxon>Actinomycetota</taxon>
        <taxon>Actinomycetes</taxon>
        <taxon>Micromonosporales</taxon>
        <taxon>Micromonosporaceae</taxon>
        <taxon>Actinoplanes</taxon>
    </lineage>
</organism>
<protein>
    <submittedName>
        <fullName evidence="2">PAS domain S-box protein</fullName>
    </submittedName>
</protein>
<dbReference type="PROSITE" id="PS50112">
    <property type="entry name" value="PAS"/>
    <property type="match status" value="1"/>
</dbReference>
<dbReference type="NCBIfam" id="TIGR00229">
    <property type="entry name" value="sensory_box"/>
    <property type="match status" value="1"/>
</dbReference>
<dbReference type="InterPro" id="IPR035965">
    <property type="entry name" value="PAS-like_dom_sf"/>
</dbReference>
<dbReference type="CDD" id="cd00130">
    <property type="entry name" value="PAS"/>
    <property type="match status" value="1"/>
</dbReference>
<dbReference type="GO" id="GO:0006355">
    <property type="term" value="P:regulation of DNA-templated transcription"/>
    <property type="evidence" value="ECO:0007669"/>
    <property type="project" value="InterPro"/>
</dbReference>
<evidence type="ECO:0000313" key="2">
    <source>
        <dbReference type="EMBL" id="MBG0561940.1"/>
    </source>
</evidence>
<name>A0A931CBP2_9ACTN</name>
<proteinExistence type="predicted"/>
<dbReference type="Proteomes" id="UP000598146">
    <property type="component" value="Unassembled WGS sequence"/>
</dbReference>
<comment type="caution">
    <text evidence="2">The sequence shown here is derived from an EMBL/GenBank/DDBJ whole genome shotgun (WGS) entry which is preliminary data.</text>
</comment>
<dbReference type="EMBL" id="JADQTO010000004">
    <property type="protein sequence ID" value="MBG0561940.1"/>
    <property type="molecule type" value="Genomic_DNA"/>
</dbReference>
<dbReference type="Gene3D" id="3.30.450.20">
    <property type="entry name" value="PAS domain"/>
    <property type="match status" value="1"/>
</dbReference>
<sequence>MRATEVRPTGVERTFGENEMIVTKTDQRGVITYANDLFLQISALREDEAIGRPHNVIRHPDMPRAVFKLLWDVLAERREIFAYVLNLAADGAHYWVLAHVTPSYDGAGRVVGYHSNRRRPAPAAITAVSDLYARLRTAEARAASPRDAVQAGWQALGNELRERGQEYDELVWSLTNGSAR</sequence>
<keyword evidence="3" id="KW-1185">Reference proteome</keyword>
<accession>A0A931CBP2</accession>
<dbReference type="SUPFAM" id="SSF55785">
    <property type="entry name" value="PYP-like sensor domain (PAS domain)"/>
    <property type="match status" value="1"/>
</dbReference>
<evidence type="ECO:0000259" key="1">
    <source>
        <dbReference type="PROSITE" id="PS50112"/>
    </source>
</evidence>
<dbReference type="AlphaFoldDB" id="A0A931CBP2"/>
<dbReference type="InterPro" id="IPR000014">
    <property type="entry name" value="PAS"/>
</dbReference>
<dbReference type="Pfam" id="PF00989">
    <property type="entry name" value="PAS"/>
    <property type="match status" value="1"/>
</dbReference>